<proteinExistence type="predicted"/>
<sequence>MNNLANVLNSQGKYEAVEQMHRQTLELREKVLGPNHPSTIITRHNLRANLEAQIESGSKSLTD</sequence>
<dbReference type="Gene3D" id="1.25.40.10">
    <property type="entry name" value="Tetratricopeptide repeat domain"/>
    <property type="match status" value="1"/>
</dbReference>
<dbReference type="Proteomes" id="UP000652219">
    <property type="component" value="Unassembled WGS sequence"/>
</dbReference>
<gene>
    <name evidence="1" type="ORF">CSOJ01_15248</name>
</gene>
<dbReference type="SUPFAM" id="SSF48452">
    <property type="entry name" value="TPR-like"/>
    <property type="match status" value="1"/>
</dbReference>
<accession>A0A8H6IND7</accession>
<name>A0A8H6IND7_9PEZI</name>
<comment type="caution">
    <text evidence="1">The sequence shown here is derived from an EMBL/GenBank/DDBJ whole genome shotgun (WGS) entry which is preliminary data.</text>
</comment>
<dbReference type="AlphaFoldDB" id="A0A8H6IND7"/>
<evidence type="ECO:0000313" key="2">
    <source>
        <dbReference type="Proteomes" id="UP000652219"/>
    </source>
</evidence>
<dbReference type="EMBL" id="WIGN01000604">
    <property type="protein sequence ID" value="KAF6787316.1"/>
    <property type="molecule type" value="Genomic_DNA"/>
</dbReference>
<evidence type="ECO:0000313" key="1">
    <source>
        <dbReference type="EMBL" id="KAF6787316.1"/>
    </source>
</evidence>
<organism evidence="1 2">
    <name type="scientific">Colletotrichum sojae</name>
    <dbReference type="NCBI Taxonomy" id="2175907"/>
    <lineage>
        <taxon>Eukaryota</taxon>
        <taxon>Fungi</taxon>
        <taxon>Dikarya</taxon>
        <taxon>Ascomycota</taxon>
        <taxon>Pezizomycotina</taxon>
        <taxon>Sordariomycetes</taxon>
        <taxon>Hypocreomycetidae</taxon>
        <taxon>Glomerellales</taxon>
        <taxon>Glomerellaceae</taxon>
        <taxon>Colletotrichum</taxon>
        <taxon>Colletotrichum orchidearum species complex</taxon>
    </lineage>
</organism>
<dbReference type="InterPro" id="IPR011990">
    <property type="entry name" value="TPR-like_helical_dom_sf"/>
</dbReference>
<dbReference type="Pfam" id="PF13374">
    <property type="entry name" value="TPR_10"/>
    <property type="match status" value="1"/>
</dbReference>
<protein>
    <submittedName>
        <fullName evidence="1">Kinesin light chain 3</fullName>
    </submittedName>
</protein>
<keyword evidence="2" id="KW-1185">Reference proteome</keyword>
<reference evidence="1 2" key="1">
    <citation type="journal article" date="2020" name="Phytopathology">
        <title>Genome Sequence Resources of Colletotrichum truncatum, C. plurivorum, C. musicola, and C. sojae: Four Species Pathogenic to Soybean (Glycine max).</title>
        <authorList>
            <person name="Rogerio F."/>
            <person name="Boufleur T.R."/>
            <person name="Ciampi-Guillardi M."/>
            <person name="Sukno S.A."/>
            <person name="Thon M.R."/>
            <person name="Massola Junior N.S."/>
            <person name="Baroncelli R."/>
        </authorList>
    </citation>
    <scope>NUCLEOTIDE SEQUENCE [LARGE SCALE GENOMIC DNA]</scope>
    <source>
        <strain evidence="1 2">LFN0009</strain>
    </source>
</reference>